<feature type="region of interest" description="Disordered" evidence="1">
    <location>
        <begin position="1"/>
        <end position="82"/>
    </location>
</feature>
<comment type="caution">
    <text evidence="2">The sequence shown here is derived from an EMBL/GenBank/DDBJ whole genome shotgun (WGS) entry which is preliminary data.</text>
</comment>
<evidence type="ECO:0000313" key="3">
    <source>
        <dbReference type="Proteomes" id="UP000664521"/>
    </source>
</evidence>
<evidence type="ECO:0000256" key="1">
    <source>
        <dbReference type="SAM" id="MobiDB-lite"/>
    </source>
</evidence>
<feature type="compositionally biased region" description="Basic and acidic residues" evidence="1">
    <location>
        <begin position="20"/>
        <end position="43"/>
    </location>
</feature>
<sequence length="120" mass="13754">MGYKEKSGEVDVGAPLPNAKVERIHCTQEEQEQARRQQKQEQKRRARRRRKKAKGKDKSTASSHQLPGGRAKAFQDAGLPSKGFWTLSQRNRAKRISQMEEEPDQGKLVLFDLRKGLELI</sequence>
<dbReference type="AlphaFoldDB" id="A0A8H3I751"/>
<dbReference type="Proteomes" id="UP000664521">
    <property type="component" value="Unassembled WGS sequence"/>
</dbReference>
<name>A0A8H3I751_9LECA</name>
<accession>A0A8H3I751</accession>
<gene>
    <name evidence="2" type="ORF">HETSPECPRED_005956</name>
</gene>
<dbReference type="EMBL" id="CAJPDS010000004">
    <property type="protein sequence ID" value="CAF9905810.1"/>
    <property type="molecule type" value="Genomic_DNA"/>
</dbReference>
<evidence type="ECO:0000313" key="2">
    <source>
        <dbReference type="EMBL" id="CAF9905810.1"/>
    </source>
</evidence>
<reference evidence="2" key="1">
    <citation type="submission" date="2021-03" db="EMBL/GenBank/DDBJ databases">
        <authorList>
            <person name="Tagirdzhanova G."/>
        </authorList>
    </citation>
    <scope>NUCLEOTIDE SEQUENCE</scope>
</reference>
<organism evidence="2 3">
    <name type="scientific">Heterodermia speciosa</name>
    <dbReference type="NCBI Taxonomy" id="116794"/>
    <lineage>
        <taxon>Eukaryota</taxon>
        <taxon>Fungi</taxon>
        <taxon>Dikarya</taxon>
        <taxon>Ascomycota</taxon>
        <taxon>Pezizomycotina</taxon>
        <taxon>Lecanoromycetes</taxon>
        <taxon>OSLEUM clade</taxon>
        <taxon>Lecanoromycetidae</taxon>
        <taxon>Caliciales</taxon>
        <taxon>Physciaceae</taxon>
        <taxon>Heterodermia</taxon>
    </lineage>
</organism>
<protein>
    <submittedName>
        <fullName evidence="2">Uncharacterized protein</fullName>
    </submittedName>
</protein>
<feature type="compositionally biased region" description="Basic residues" evidence="1">
    <location>
        <begin position="44"/>
        <end position="55"/>
    </location>
</feature>
<proteinExistence type="predicted"/>
<dbReference type="OrthoDB" id="10628250at2759"/>
<keyword evidence="3" id="KW-1185">Reference proteome</keyword>